<accession>A0A381PYM7</accession>
<protein>
    <submittedName>
        <fullName evidence="1">Uncharacterized protein</fullName>
    </submittedName>
</protein>
<name>A0A381PYM7_9ZZZZ</name>
<sequence length="63" mass="7775">MAKKKKKRFPKKELNTWLKKHSQWNHQEWASLIEDLSTQGFHEWTDTEQGRNEIGFYLETKRR</sequence>
<gene>
    <name evidence="1" type="ORF">METZ01_LOCUS25020</name>
</gene>
<dbReference type="AlphaFoldDB" id="A0A381PYM7"/>
<evidence type="ECO:0000313" key="1">
    <source>
        <dbReference type="EMBL" id="SUZ72166.1"/>
    </source>
</evidence>
<proteinExistence type="predicted"/>
<organism evidence="1">
    <name type="scientific">marine metagenome</name>
    <dbReference type="NCBI Taxonomy" id="408172"/>
    <lineage>
        <taxon>unclassified sequences</taxon>
        <taxon>metagenomes</taxon>
        <taxon>ecological metagenomes</taxon>
    </lineage>
</organism>
<reference evidence="1" key="1">
    <citation type="submission" date="2018-05" db="EMBL/GenBank/DDBJ databases">
        <authorList>
            <person name="Lanie J.A."/>
            <person name="Ng W.-L."/>
            <person name="Kazmierczak K.M."/>
            <person name="Andrzejewski T.M."/>
            <person name="Davidsen T.M."/>
            <person name="Wayne K.J."/>
            <person name="Tettelin H."/>
            <person name="Glass J.I."/>
            <person name="Rusch D."/>
            <person name="Podicherti R."/>
            <person name="Tsui H.-C.T."/>
            <person name="Winkler M.E."/>
        </authorList>
    </citation>
    <scope>NUCLEOTIDE SEQUENCE</scope>
</reference>
<dbReference type="EMBL" id="UINC01001145">
    <property type="protein sequence ID" value="SUZ72166.1"/>
    <property type="molecule type" value="Genomic_DNA"/>
</dbReference>